<keyword evidence="7" id="KW-0853">WD repeat</keyword>
<dbReference type="PROSITE" id="PS50011">
    <property type="entry name" value="PROTEIN_KINASE_DOM"/>
    <property type="match status" value="1"/>
</dbReference>
<dbReference type="InterPro" id="IPR032675">
    <property type="entry name" value="LRR_dom_sf"/>
</dbReference>
<dbReference type="InterPro" id="IPR001680">
    <property type="entry name" value="WD40_rpt"/>
</dbReference>
<evidence type="ECO:0000259" key="10">
    <source>
        <dbReference type="PROSITE" id="PS50011"/>
    </source>
</evidence>
<keyword evidence="5 11" id="KW-0418">Kinase</keyword>
<dbReference type="InterPro" id="IPR008271">
    <property type="entry name" value="Ser/Thr_kinase_AS"/>
</dbReference>
<dbReference type="InterPro" id="IPR000719">
    <property type="entry name" value="Prot_kinase_dom"/>
</dbReference>
<feature type="binding site" evidence="8">
    <location>
        <position position="107"/>
    </location>
    <ligand>
        <name>ATP</name>
        <dbReference type="ChEBI" id="CHEBI:30616"/>
    </ligand>
</feature>
<dbReference type="CDD" id="cd14014">
    <property type="entry name" value="STKc_PknB_like"/>
    <property type="match status" value="1"/>
</dbReference>
<evidence type="ECO:0000256" key="1">
    <source>
        <dbReference type="ARBA" id="ARBA00022614"/>
    </source>
</evidence>
<accession>A0A5C5VAL4</accession>
<dbReference type="Proteomes" id="UP000317243">
    <property type="component" value="Unassembled WGS sequence"/>
</dbReference>
<feature type="transmembrane region" description="Helical" evidence="9">
    <location>
        <begin position="402"/>
        <end position="424"/>
    </location>
</feature>
<dbReference type="PROSITE" id="PS00108">
    <property type="entry name" value="PROTEIN_KINASE_ST"/>
    <property type="match status" value="1"/>
</dbReference>
<dbReference type="Gene3D" id="3.30.200.20">
    <property type="entry name" value="Phosphorylase Kinase, domain 1"/>
    <property type="match status" value="1"/>
</dbReference>
<dbReference type="SMART" id="SM00320">
    <property type="entry name" value="WD40"/>
    <property type="match status" value="6"/>
</dbReference>
<keyword evidence="12" id="KW-1185">Reference proteome</keyword>
<keyword evidence="9" id="KW-0472">Membrane</keyword>
<proteinExistence type="predicted"/>
<evidence type="ECO:0000256" key="3">
    <source>
        <dbReference type="ARBA" id="ARBA00022737"/>
    </source>
</evidence>
<dbReference type="Pfam" id="PF00069">
    <property type="entry name" value="Pkinase"/>
    <property type="match status" value="1"/>
</dbReference>
<dbReference type="EC" id="2.7.11.1" evidence="11"/>
<dbReference type="InterPro" id="IPR015943">
    <property type="entry name" value="WD40/YVTN_repeat-like_dom_sf"/>
</dbReference>
<dbReference type="SUPFAM" id="SSF52047">
    <property type="entry name" value="RNI-like"/>
    <property type="match status" value="1"/>
</dbReference>
<dbReference type="PANTHER" id="PTHR43289">
    <property type="entry name" value="MITOGEN-ACTIVATED PROTEIN KINASE KINASE KINASE 20-RELATED"/>
    <property type="match status" value="1"/>
</dbReference>
<feature type="repeat" description="WD" evidence="7">
    <location>
        <begin position="993"/>
        <end position="1034"/>
    </location>
</feature>
<organism evidence="11 12">
    <name type="scientific">Thalassoglobus neptunius</name>
    <dbReference type="NCBI Taxonomy" id="1938619"/>
    <lineage>
        <taxon>Bacteria</taxon>
        <taxon>Pseudomonadati</taxon>
        <taxon>Planctomycetota</taxon>
        <taxon>Planctomycetia</taxon>
        <taxon>Planctomycetales</taxon>
        <taxon>Planctomycetaceae</taxon>
        <taxon>Thalassoglobus</taxon>
    </lineage>
</organism>
<dbReference type="Pfam" id="PF00400">
    <property type="entry name" value="WD40"/>
    <property type="match status" value="1"/>
</dbReference>
<evidence type="ECO:0000256" key="8">
    <source>
        <dbReference type="PROSITE-ProRule" id="PRU10141"/>
    </source>
</evidence>
<keyword evidence="9" id="KW-0812">Transmembrane</keyword>
<dbReference type="SMART" id="SM00220">
    <property type="entry name" value="S_TKc"/>
    <property type="match status" value="1"/>
</dbReference>
<gene>
    <name evidence="11" type="primary">pknB_24</name>
    <name evidence="11" type="ORF">KOR42_53560</name>
</gene>
<evidence type="ECO:0000313" key="11">
    <source>
        <dbReference type="EMBL" id="TWT34977.1"/>
    </source>
</evidence>
<dbReference type="EMBL" id="SIHI01000086">
    <property type="protein sequence ID" value="TWT34977.1"/>
    <property type="molecule type" value="Genomic_DNA"/>
</dbReference>
<dbReference type="PROSITE" id="PS00107">
    <property type="entry name" value="PROTEIN_KINASE_ATP"/>
    <property type="match status" value="1"/>
</dbReference>
<evidence type="ECO:0000256" key="2">
    <source>
        <dbReference type="ARBA" id="ARBA00022679"/>
    </source>
</evidence>
<protein>
    <submittedName>
        <fullName evidence="11">Serine/threonine-protein kinase PknB</fullName>
        <ecNumber evidence="11">2.7.11.1</ecNumber>
    </submittedName>
</protein>
<keyword evidence="4 8" id="KW-0547">Nucleotide-binding</keyword>
<dbReference type="SUPFAM" id="SSF56112">
    <property type="entry name" value="Protein kinase-like (PK-like)"/>
    <property type="match status" value="1"/>
</dbReference>
<evidence type="ECO:0000256" key="7">
    <source>
        <dbReference type="PROSITE-ProRule" id="PRU00221"/>
    </source>
</evidence>
<dbReference type="GO" id="GO:0004674">
    <property type="term" value="F:protein serine/threonine kinase activity"/>
    <property type="evidence" value="ECO:0007669"/>
    <property type="project" value="UniProtKB-EC"/>
</dbReference>
<dbReference type="Gene3D" id="1.10.510.10">
    <property type="entry name" value="Transferase(Phosphotransferase) domain 1"/>
    <property type="match status" value="1"/>
</dbReference>
<dbReference type="InterPro" id="IPR011009">
    <property type="entry name" value="Kinase-like_dom_sf"/>
</dbReference>
<dbReference type="Gene3D" id="3.80.10.10">
    <property type="entry name" value="Ribonuclease Inhibitor"/>
    <property type="match status" value="1"/>
</dbReference>
<keyword evidence="1" id="KW-0433">Leucine-rich repeat</keyword>
<dbReference type="PROSITE" id="PS50082">
    <property type="entry name" value="WD_REPEATS_2"/>
    <property type="match status" value="1"/>
</dbReference>
<sequence>MPDGMQHSIEEIFGQAIELSPEEREKYLSQFDDSLRAELDALFSSNAAIGRFLDGDRVNTLVHAEDTSFVGTTIGPYKIREQIGEGGFGVVYVAEQAEPIQRKVALKIIKPGMDSKDVIARFEAERQALALMDHPNVARVLDAGTTDAGHPYFVMELVKGIPITEFCNSQKLTTRKRLSLFLDVCRAIQHAHQKGIIHRDIKPTNILVTLRDGKPVPKVIDFGVAKALSQKLTARTVYTAFGQMIGTPLYMSPEQAELSELDVDTRSDVYSLGVLLYELLTGTTPFDRDEFKKAAFDEIRRMIREQDPIKPSSRLSTLQDDLLVTVADQRQIDTNRLAQTLKGDLDWVIMKSLAKDRERRYESASAFADDLHRHLNSEPVVARPPSFWYLANRYVARNRGRVATVAIASICFIVSAIGTIIFAMQQKQLADDRADFLVEKEQQTRSAEDSFEELKVRNELVNAQLAAALVSEATAIRKSAQLGYRENVDDLLLKALETGTSPVLRNQIREEVLQSLGDPISIPPVKIEPRRSPPVPDFPDSMRHLLPESHRHSNPVPGIFAGSTTGNLFAAGKTITSTTAEDEFVVSLFANDEHVATVPTNVTDVKRLIFSPQSNYLAAQCGEGFVVWSITDMQALLRIGGDNYHYLTFHHNLPILLSVSNTKGVEVWSIKHGRRIASIKQVGVKEAFFLPDGNSICIVRAVNSTDGQSRQTEYEAWSLFQSPERTQITGFLRGISGFDWGPDGEFLVAIADDGMLRKSDPKTGRHFFEIPIPKSSRKTVAVSKDGELIAVGGTVLRLYDKNCELIAEQRAGIFTWCMEFSADSKRLFAGGSGGIKVWDIQDQEGSILLEEASSLKLKNRVSGLAVHPSGKELLCQIWKSMDGGAVGLYRFQLEESEAEFITTARTGYPRYRFVAEGTRFPFLSHENILAIMEWPSQQISNAWSLDQFRSELTGYRTEGKMTVSPDGKLVALFSDINQITIFNLQTGRPLYTLPSEKAQIYYIGFSPTGSSLAVLMSDGGISIWKLNEIDKRMAEFAVDDATSTLAVDSGVGTNALSAAEIAQKITIYSSSWPTNPKHWQILKEILNRHDSLDIRGIEHSGVTTINESELSDIEDLKELAYAIFEESFASDSELVHLSSATNLRYLDLTKTCITDEGLRYLAGLKSLEVLSLAMTQVQGLGLKHLNGLKSLRHLDLRHSFVDVDQALDVLLSIENLEFLDIRGCVVSQESIEELTAQIEDVQTDLLEALNARPDQIADANGKMFDVISYTNAEVHRGEIEKLSNGFRLSPQQSPKRHGVVSFPITWPDEFDLSISAVRSPESSPSGAFRFAFPWKHSEGTTNIVLVLGEGRGSGFAGYDSSAFFDSTTHIQARVLQFEQPTAFVVKVRRNLCSLEVNGYPVFTVPGPPGDAEWNRFGMPAESRGVDVGVWHPMDVHSIQLRPHQTPAEVTPSSSR</sequence>
<dbReference type="InterPro" id="IPR001611">
    <property type="entry name" value="Leu-rich_rpt"/>
</dbReference>
<dbReference type="Pfam" id="PF13516">
    <property type="entry name" value="LRR_6"/>
    <property type="match status" value="1"/>
</dbReference>
<keyword evidence="2 11" id="KW-0808">Transferase</keyword>
<dbReference type="GO" id="GO:0005524">
    <property type="term" value="F:ATP binding"/>
    <property type="evidence" value="ECO:0007669"/>
    <property type="project" value="UniProtKB-UniRule"/>
</dbReference>
<evidence type="ECO:0000256" key="4">
    <source>
        <dbReference type="ARBA" id="ARBA00022741"/>
    </source>
</evidence>
<dbReference type="PANTHER" id="PTHR43289:SF6">
    <property type="entry name" value="SERINE_THREONINE-PROTEIN KINASE NEKL-3"/>
    <property type="match status" value="1"/>
</dbReference>
<name>A0A5C5VAL4_9PLAN</name>
<keyword evidence="9" id="KW-1133">Transmembrane helix</keyword>
<comment type="caution">
    <text evidence="11">The sequence shown here is derived from an EMBL/GenBank/DDBJ whole genome shotgun (WGS) entry which is preliminary data.</text>
</comment>
<keyword evidence="3" id="KW-0677">Repeat</keyword>
<evidence type="ECO:0000256" key="6">
    <source>
        <dbReference type="ARBA" id="ARBA00022840"/>
    </source>
</evidence>
<dbReference type="SUPFAM" id="SSF50978">
    <property type="entry name" value="WD40 repeat-like"/>
    <property type="match status" value="1"/>
</dbReference>
<evidence type="ECO:0000256" key="5">
    <source>
        <dbReference type="ARBA" id="ARBA00022777"/>
    </source>
</evidence>
<dbReference type="InterPro" id="IPR036322">
    <property type="entry name" value="WD40_repeat_dom_sf"/>
</dbReference>
<feature type="domain" description="Protein kinase" evidence="10">
    <location>
        <begin position="77"/>
        <end position="375"/>
    </location>
</feature>
<evidence type="ECO:0000256" key="9">
    <source>
        <dbReference type="SAM" id="Phobius"/>
    </source>
</evidence>
<reference evidence="11 12" key="1">
    <citation type="submission" date="2019-02" db="EMBL/GenBank/DDBJ databases">
        <title>Deep-cultivation of Planctomycetes and their phenomic and genomic characterization uncovers novel biology.</title>
        <authorList>
            <person name="Wiegand S."/>
            <person name="Jogler M."/>
            <person name="Boedeker C."/>
            <person name="Pinto D."/>
            <person name="Vollmers J."/>
            <person name="Rivas-Marin E."/>
            <person name="Kohn T."/>
            <person name="Peeters S.H."/>
            <person name="Heuer A."/>
            <person name="Rast P."/>
            <person name="Oberbeckmann S."/>
            <person name="Bunk B."/>
            <person name="Jeske O."/>
            <person name="Meyerdierks A."/>
            <person name="Storesund J.E."/>
            <person name="Kallscheuer N."/>
            <person name="Luecker S."/>
            <person name="Lage O.M."/>
            <person name="Pohl T."/>
            <person name="Merkel B.J."/>
            <person name="Hornburger P."/>
            <person name="Mueller R.-W."/>
            <person name="Bruemmer F."/>
            <person name="Labrenz M."/>
            <person name="Spormann A.M."/>
            <person name="Op Den Camp H."/>
            <person name="Overmann J."/>
            <person name="Amann R."/>
            <person name="Jetten M.S.M."/>
            <person name="Mascher T."/>
            <person name="Medema M.H."/>
            <person name="Devos D.P."/>
            <person name="Kaster A.-K."/>
            <person name="Ovreas L."/>
            <person name="Rohde M."/>
            <person name="Galperin M.Y."/>
            <person name="Jogler C."/>
        </authorList>
    </citation>
    <scope>NUCLEOTIDE SEQUENCE [LARGE SCALE GENOMIC DNA]</scope>
    <source>
        <strain evidence="11 12">KOR42</strain>
    </source>
</reference>
<dbReference type="RefSeq" id="WP_197441582.1">
    <property type="nucleotide sequence ID" value="NZ_SIHI01000086.1"/>
</dbReference>
<keyword evidence="6 8" id="KW-0067">ATP-binding</keyword>
<dbReference type="Gene3D" id="2.130.10.10">
    <property type="entry name" value="YVTN repeat-like/Quinoprotein amine dehydrogenase"/>
    <property type="match status" value="3"/>
</dbReference>
<dbReference type="InterPro" id="IPR017441">
    <property type="entry name" value="Protein_kinase_ATP_BS"/>
</dbReference>
<evidence type="ECO:0000313" key="12">
    <source>
        <dbReference type="Proteomes" id="UP000317243"/>
    </source>
</evidence>